<evidence type="ECO:0000256" key="5">
    <source>
        <dbReference type="PROSITE-ProRule" id="PRU00221"/>
    </source>
</evidence>
<gene>
    <name evidence="6" type="ORF">TPC1_11857</name>
</gene>
<dbReference type="GO" id="GO:0005848">
    <property type="term" value="C:mRNA cleavage stimulating factor complex"/>
    <property type="evidence" value="ECO:0007669"/>
    <property type="project" value="InterPro"/>
</dbReference>
<evidence type="ECO:0000256" key="3">
    <source>
        <dbReference type="ARBA" id="ARBA00023242"/>
    </source>
</evidence>
<evidence type="ECO:0000256" key="2">
    <source>
        <dbReference type="ARBA" id="ARBA00022664"/>
    </source>
</evidence>
<proteinExistence type="predicted"/>
<dbReference type="GO" id="GO:0003723">
    <property type="term" value="F:RNA binding"/>
    <property type="evidence" value="ECO:0007669"/>
    <property type="project" value="TreeGrafter"/>
</dbReference>
<organism evidence="6">
    <name type="scientific">Trepomonas sp. PC1</name>
    <dbReference type="NCBI Taxonomy" id="1076344"/>
    <lineage>
        <taxon>Eukaryota</taxon>
        <taxon>Metamonada</taxon>
        <taxon>Diplomonadida</taxon>
        <taxon>Hexamitidae</taxon>
        <taxon>Hexamitinae</taxon>
        <taxon>Trepomonas</taxon>
    </lineage>
</organism>
<keyword evidence="3" id="KW-0539">Nucleus</keyword>
<sequence>SALVFGKGDLLTASLIKELNFASQQQTENIQNKLLAQETIQPLFLDDSTIINSNLGDFQQIKDVQHKKNMKVTCIRISQNGRYLITGGTDFSLKTLDLQKCRMEQLEQQKTTKPKSYWGHIDNITDGQISPSHNLLVSCSRDTDLRFYNLNNEDTLIFSDSMGSPCNSLDFLSSSQLAVGTDNGCLIYDLQNYTDSTIRVSNDPTVKVRCKNQLIGQLDFTQFKLIDPRVQGNFTSVPGQFQDFTMFKNYLYLCGVNTLLFDVRNLKNPIPNLLQNTQFDCCTSMFYEQYVLFMNHSLQQQMVCLETNEFKQVQAQIPKRPGFNQWNMLCGSAVEKVIGLSYDYTGCCYEYKVNAM</sequence>
<dbReference type="Gene3D" id="2.130.10.10">
    <property type="entry name" value="YVTN repeat-like/Quinoprotein amine dehydrogenase"/>
    <property type="match status" value="1"/>
</dbReference>
<protein>
    <recommendedName>
        <fullName evidence="4">Cleavage stimulation factor 50 kDa subunit</fullName>
    </recommendedName>
</protein>
<evidence type="ECO:0000256" key="1">
    <source>
        <dbReference type="ARBA" id="ARBA00004123"/>
    </source>
</evidence>
<evidence type="ECO:0000313" key="6">
    <source>
        <dbReference type="EMBL" id="JAP95226.1"/>
    </source>
</evidence>
<dbReference type="PANTHER" id="PTHR44133:SF2">
    <property type="entry name" value="CLEAVAGE STIMULATION FACTOR SUBUNIT 1"/>
    <property type="match status" value="1"/>
</dbReference>
<name>A0A146KIG4_9EUKA</name>
<feature type="repeat" description="WD" evidence="5">
    <location>
        <begin position="117"/>
        <end position="158"/>
    </location>
</feature>
<accession>A0A146KIG4</accession>
<keyword evidence="5" id="KW-0853">WD repeat</keyword>
<dbReference type="Pfam" id="PF00400">
    <property type="entry name" value="WD40"/>
    <property type="match status" value="2"/>
</dbReference>
<comment type="subcellular location">
    <subcellularLocation>
        <location evidence="1">Nucleus</location>
    </subcellularLocation>
</comment>
<dbReference type="GO" id="GO:0031124">
    <property type="term" value="P:mRNA 3'-end processing"/>
    <property type="evidence" value="ECO:0007669"/>
    <property type="project" value="InterPro"/>
</dbReference>
<reference evidence="6" key="1">
    <citation type="submission" date="2015-07" db="EMBL/GenBank/DDBJ databases">
        <title>Adaptation to a free-living lifestyle via gene acquisitions in the diplomonad Trepomonas sp. PC1.</title>
        <authorList>
            <person name="Xu F."/>
            <person name="Jerlstrom-Hultqvist J."/>
            <person name="Kolisko M."/>
            <person name="Simpson A.G.B."/>
            <person name="Roger A.J."/>
            <person name="Svard S.G."/>
            <person name="Andersson J.O."/>
        </authorList>
    </citation>
    <scope>NUCLEOTIDE SEQUENCE</scope>
    <source>
        <strain evidence="6">PC1</strain>
    </source>
</reference>
<dbReference type="InterPro" id="IPR001680">
    <property type="entry name" value="WD40_rpt"/>
</dbReference>
<dbReference type="InterPro" id="IPR036322">
    <property type="entry name" value="WD40_repeat_dom_sf"/>
</dbReference>
<dbReference type="PANTHER" id="PTHR44133">
    <property type="entry name" value="CLEAVAGE STIMULATION FACTOR SUBUNIT 1"/>
    <property type="match status" value="1"/>
</dbReference>
<evidence type="ECO:0000256" key="4">
    <source>
        <dbReference type="ARBA" id="ARBA00029851"/>
    </source>
</evidence>
<dbReference type="SMART" id="SM00320">
    <property type="entry name" value="WD40"/>
    <property type="match status" value="3"/>
</dbReference>
<dbReference type="AlphaFoldDB" id="A0A146KIG4"/>
<dbReference type="PROSITE" id="PS50082">
    <property type="entry name" value="WD_REPEATS_2"/>
    <property type="match status" value="1"/>
</dbReference>
<feature type="non-terminal residue" evidence="6">
    <location>
        <position position="1"/>
    </location>
</feature>
<keyword evidence="2" id="KW-0507">mRNA processing</keyword>
<dbReference type="EMBL" id="GDID01001380">
    <property type="protein sequence ID" value="JAP95226.1"/>
    <property type="molecule type" value="Transcribed_RNA"/>
</dbReference>
<dbReference type="InterPro" id="IPR044633">
    <property type="entry name" value="CstF1-like"/>
</dbReference>
<dbReference type="SUPFAM" id="SSF50978">
    <property type="entry name" value="WD40 repeat-like"/>
    <property type="match status" value="1"/>
</dbReference>
<dbReference type="InterPro" id="IPR015943">
    <property type="entry name" value="WD40/YVTN_repeat-like_dom_sf"/>
</dbReference>